<protein>
    <submittedName>
        <fullName evidence="2">Putative eka-like protein</fullName>
    </submittedName>
</protein>
<dbReference type="InterPro" id="IPR005135">
    <property type="entry name" value="Endo/exonuclease/phosphatase"/>
</dbReference>
<comment type="caution">
    <text evidence="2">The sequence shown here is derived from an EMBL/GenBank/DDBJ whole genome shotgun (WGS) entry which is preliminary data.</text>
</comment>
<gene>
    <name evidence="2" type="ORF">EV44_g3981</name>
</gene>
<keyword evidence="3" id="KW-1185">Reference proteome</keyword>
<dbReference type="AlphaFoldDB" id="A0A0B1PAZ6"/>
<name>A0A0B1PAZ6_UNCNE</name>
<dbReference type="EMBL" id="JNVN01001030">
    <property type="protein sequence ID" value="KHJ34141.1"/>
    <property type="molecule type" value="Genomic_DNA"/>
</dbReference>
<dbReference type="PANTHER" id="PTHR33481:SF1">
    <property type="entry name" value="ENDONUCLEASE_EXONUCLEASE_PHOSPHATASE DOMAIN-CONTAINING PROTEIN-RELATED"/>
    <property type="match status" value="1"/>
</dbReference>
<dbReference type="OMA" id="NCKKASH"/>
<dbReference type="InterPro" id="IPR036691">
    <property type="entry name" value="Endo/exonu/phosph_ase_sf"/>
</dbReference>
<dbReference type="STRING" id="52586.A0A0B1PAZ6"/>
<dbReference type="PANTHER" id="PTHR33481">
    <property type="entry name" value="REVERSE TRANSCRIPTASE"/>
    <property type="match status" value="1"/>
</dbReference>
<proteinExistence type="predicted"/>
<dbReference type="GO" id="GO:0003824">
    <property type="term" value="F:catalytic activity"/>
    <property type="evidence" value="ECO:0007669"/>
    <property type="project" value="InterPro"/>
</dbReference>
<sequence>MKSSNKTNTLKQNKLLIATPKHITCSNLQNVQAEIVEPTRPQKQKEKSWAMVTRNGLKKSRISTPAVNPQNEISPNDVIHLKSRPKTNNKDLGKKVKVENKSDNRLFICLPLDHEWRKLSPAGIREVIVKSLSVSPAYIGLIKPVRSGFALTPCNMKFREDLLSAAGGLFMSGASLEPASNWIPVLVPTVPKTIITVDGQVEISKLMLMNEIERVSSKRPALVKLYGTANSEVPHRTWLALFLEAPRCGFRVFDESGITKIFKKKQPIEFCKRCNGHHNIRNCSRAPSCGNCGSTMHAQDVCKALTKFRNCGGPHRSDSHRCLARPTRYGKPTKEQLDAYRRAGDREYQAVVRANAAEARAAIAENTEGANETSSRSQETIISVENPNETPVQTQAGKEMSVQPLLNWSPPPRSVAIGDFNSVHWAWQPGAATSYGQGEEIELWAEENNLSCLIIGEPTHRAGNTLDLAWSNVSGCCAWVDREECLTSDHLPICGLIPSKKQKLDKTKSPVQIPSCTSLESTNEVEKFAEDICRVLKDAVLAVGKRPNRGKGNSAPWWNSECKAARLRYHTTVTDPERRIEAKNYRSVVAGAKGKYWRGKIDGMVSSSDTFKLIHWATPRQSLVPPPLLHNGQFVSSNEERACILRDSLLARYEASDDLSSCLLPGDGRILWKEQLDDLEVRNCTIGSKNTCPGADGVSVKLLATCWESIGPCITHLFRACLRMGYHPKARTGPY</sequence>
<organism evidence="2 3">
    <name type="scientific">Uncinula necator</name>
    <name type="common">Grape powdery mildew</name>
    <dbReference type="NCBI Taxonomy" id="52586"/>
    <lineage>
        <taxon>Eukaryota</taxon>
        <taxon>Fungi</taxon>
        <taxon>Dikarya</taxon>
        <taxon>Ascomycota</taxon>
        <taxon>Pezizomycotina</taxon>
        <taxon>Leotiomycetes</taxon>
        <taxon>Erysiphales</taxon>
        <taxon>Erysiphaceae</taxon>
        <taxon>Erysiphe</taxon>
    </lineage>
</organism>
<evidence type="ECO:0000313" key="2">
    <source>
        <dbReference type="EMBL" id="KHJ34141.1"/>
    </source>
</evidence>
<dbReference type="SUPFAM" id="SSF56219">
    <property type="entry name" value="DNase I-like"/>
    <property type="match status" value="1"/>
</dbReference>
<evidence type="ECO:0000259" key="1">
    <source>
        <dbReference type="Pfam" id="PF14529"/>
    </source>
</evidence>
<dbReference type="HOGENOM" id="CLU_377311_0_0_1"/>
<accession>A0A0B1PAZ6</accession>
<dbReference type="Pfam" id="PF14529">
    <property type="entry name" value="Exo_endo_phos_2"/>
    <property type="match status" value="1"/>
</dbReference>
<dbReference type="Proteomes" id="UP000030854">
    <property type="component" value="Unassembled WGS sequence"/>
</dbReference>
<reference evidence="2 3" key="1">
    <citation type="journal article" date="2014" name="BMC Genomics">
        <title>Adaptive genomic structural variation in the grape powdery mildew pathogen, Erysiphe necator.</title>
        <authorList>
            <person name="Jones L."/>
            <person name="Riaz S."/>
            <person name="Morales-Cruz A."/>
            <person name="Amrine K.C."/>
            <person name="McGuire B."/>
            <person name="Gubler W.D."/>
            <person name="Walker M.A."/>
            <person name="Cantu D."/>
        </authorList>
    </citation>
    <scope>NUCLEOTIDE SEQUENCE [LARGE SCALE GENOMIC DNA]</scope>
    <source>
        <strain evidence="3">c</strain>
    </source>
</reference>
<dbReference type="Gene3D" id="3.60.10.10">
    <property type="entry name" value="Endonuclease/exonuclease/phosphatase"/>
    <property type="match status" value="1"/>
</dbReference>
<evidence type="ECO:0000313" key="3">
    <source>
        <dbReference type="Proteomes" id="UP000030854"/>
    </source>
</evidence>
<feature type="domain" description="Endonuclease/exonuclease/phosphatase" evidence="1">
    <location>
        <begin position="396"/>
        <end position="494"/>
    </location>
</feature>